<proteinExistence type="predicted"/>
<name>A0A401JEH1_9PROT</name>
<evidence type="ECO:0000259" key="3">
    <source>
        <dbReference type="PROSITE" id="PS51352"/>
    </source>
</evidence>
<dbReference type="GO" id="GO:0016209">
    <property type="term" value="F:antioxidant activity"/>
    <property type="evidence" value="ECO:0007669"/>
    <property type="project" value="InterPro"/>
</dbReference>
<accession>A0A401JEH1</accession>
<protein>
    <submittedName>
        <fullName evidence="4">Thioredoxin</fullName>
    </submittedName>
</protein>
<dbReference type="CDD" id="cd02966">
    <property type="entry name" value="TlpA_like_family"/>
    <property type="match status" value="1"/>
</dbReference>
<dbReference type="PANTHER" id="PTHR42852">
    <property type="entry name" value="THIOL:DISULFIDE INTERCHANGE PROTEIN DSBE"/>
    <property type="match status" value="1"/>
</dbReference>
<feature type="signal peptide" evidence="2">
    <location>
        <begin position="1"/>
        <end position="20"/>
    </location>
</feature>
<evidence type="ECO:0000256" key="1">
    <source>
        <dbReference type="ARBA" id="ARBA00023284"/>
    </source>
</evidence>
<dbReference type="InterPro" id="IPR036249">
    <property type="entry name" value="Thioredoxin-like_sf"/>
</dbReference>
<dbReference type="InterPro" id="IPR017937">
    <property type="entry name" value="Thioredoxin_CS"/>
</dbReference>
<dbReference type="Gene3D" id="3.40.30.10">
    <property type="entry name" value="Glutaredoxin"/>
    <property type="match status" value="1"/>
</dbReference>
<organism evidence="4 5">
    <name type="scientific">Sulfuriferula multivorans</name>
    <dbReference type="NCBI Taxonomy" id="1559896"/>
    <lineage>
        <taxon>Bacteria</taxon>
        <taxon>Pseudomonadati</taxon>
        <taxon>Pseudomonadota</taxon>
        <taxon>Betaproteobacteria</taxon>
        <taxon>Nitrosomonadales</taxon>
        <taxon>Sulfuricellaceae</taxon>
        <taxon>Sulfuriferula</taxon>
    </lineage>
</organism>
<reference evidence="4 5" key="1">
    <citation type="journal article" date="2019" name="Front. Microbiol.">
        <title>Genomes of Neutrophilic Sulfur-Oxidizing Chemolithoautotrophs Representing 9 Proteobacterial Species From 8 Genera.</title>
        <authorList>
            <person name="Watanabe T."/>
            <person name="Kojima H."/>
            <person name="Umezawa K."/>
            <person name="Hori C."/>
            <person name="Takasuka T.E."/>
            <person name="Kato Y."/>
            <person name="Fukui M."/>
        </authorList>
    </citation>
    <scope>NUCLEOTIDE SEQUENCE [LARGE SCALE GENOMIC DNA]</scope>
    <source>
        <strain evidence="4 5">TTN</strain>
    </source>
</reference>
<evidence type="ECO:0000256" key="2">
    <source>
        <dbReference type="SAM" id="SignalP"/>
    </source>
</evidence>
<dbReference type="PROSITE" id="PS00194">
    <property type="entry name" value="THIOREDOXIN_1"/>
    <property type="match status" value="1"/>
</dbReference>
<gene>
    <name evidence="4" type="ORF">SFMTTN_1831</name>
</gene>
<evidence type="ECO:0000313" key="4">
    <source>
        <dbReference type="EMBL" id="GBL46019.1"/>
    </source>
</evidence>
<dbReference type="Pfam" id="PF00578">
    <property type="entry name" value="AhpC-TSA"/>
    <property type="match status" value="1"/>
</dbReference>
<dbReference type="Proteomes" id="UP000286806">
    <property type="component" value="Unassembled WGS sequence"/>
</dbReference>
<sequence length="154" mass="17077">MLKRILLLLAMLAVTTTASAFSLTDSKGKLHTLDSYKGKWVLVNFWATWCPPCLDEIPALSALHDKYKNSRLEVIGIAMDYQNPKQVLDFADSMFISYPIVLGNSKIAAQFGPLQGLPTTYLYNPEGRLVAYQVGGITQQAVESYINSKSTVKK</sequence>
<dbReference type="AlphaFoldDB" id="A0A401JEH1"/>
<dbReference type="SUPFAM" id="SSF52833">
    <property type="entry name" value="Thioredoxin-like"/>
    <property type="match status" value="1"/>
</dbReference>
<keyword evidence="1" id="KW-0676">Redox-active center</keyword>
<keyword evidence="2" id="KW-0732">Signal</keyword>
<evidence type="ECO:0000313" key="5">
    <source>
        <dbReference type="Proteomes" id="UP000286806"/>
    </source>
</evidence>
<comment type="caution">
    <text evidence="4">The sequence shown here is derived from an EMBL/GenBank/DDBJ whole genome shotgun (WGS) entry which is preliminary data.</text>
</comment>
<dbReference type="PANTHER" id="PTHR42852:SF13">
    <property type="entry name" value="PROTEIN DIPZ"/>
    <property type="match status" value="1"/>
</dbReference>
<dbReference type="InterPro" id="IPR000866">
    <property type="entry name" value="AhpC/TSA"/>
</dbReference>
<dbReference type="PROSITE" id="PS51352">
    <property type="entry name" value="THIOREDOXIN_2"/>
    <property type="match status" value="1"/>
</dbReference>
<keyword evidence="5" id="KW-1185">Reference proteome</keyword>
<dbReference type="RefSeq" id="WP_124704814.1">
    <property type="nucleotide sequence ID" value="NZ_BGOW01000015.1"/>
</dbReference>
<dbReference type="EMBL" id="BGOW01000015">
    <property type="protein sequence ID" value="GBL46019.1"/>
    <property type="molecule type" value="Genomic_DNA"/>
</dbReference>
<dbReference type="OrthoDB" id="9811352at2"/>
<dbReference type="GO" id="GO:0015036">
    <property type="term" value="F:disulfide oxidoreductase activity"/>
    <property type="evidence" value="ECO:0007669"/>
    <property type="project" value="UniProtKB-ARBA"/>
</dbReference>
<dbReference type="InterPro" id="IPR050553">
    <property type="entry name" value="Thioredoxin_ResA/DsbE_sf"/>
</dbReference>
<feature type="chain" id="PRO_5019487539" evidence="2">
    <location>
        <begin position="21"/>
        <end position="154"/>
    </location>
</feature>
<dbReference type="InterPro" id="IPR013766">
    <property type="entry name" value="Thioredoxin_domain"/>
</dbReference>
<feature type="domain" description="Thioredoxin" evidence="3">
    <location>
        <begin position="12"/>
        <end position="151"/>
    </location>
</feature>